<dbReference type="SUPFAM" id="SSF50939">
    <property type="entry name" value="Sialidases"/>
    <property type="match status" value="1"/>
</dbReference>
<dbReference type="EMBL" id="MKVH01000002">
    <property type="protein sequence ID" value="OJX61232.1"/>
    <property type="molecule type" value="Genomic_DNA"/>
</dbReference>
<evidence type="ECO:0008006" key="4">
    <source>
        <dbReference type="Google" id="ProtNLM"/>
    </source>
</evidence>
<dbReference type="SUPFAM" id="SSF110296">
    <property type="entry name" value="Oligoxyloglucan reducing end-specific cellobiohydrolase"/>
    <property type="match status" value="1"/>
</dbReference>
<dbReference type="InterPro" id="IPR015943">
    <property type="entry name" value="WD40/YVTN_repeat-like_dom_sf"/>
</dbReference>
<dbReference type="PANTHER" id="PTHR43739">
    <property type="entry name" value="XYLOGLUCANASE (EUROFUNG)"/>
    <property type="match status" value="1"/>
</dbReference>
<sequence>MITRITLLVATLIAAIGVCRAQIETVIDTDCSPAFTRGNGRGGRIVYDSRRDALLASAIDLGNTRSVDGGATFRSMMNGIPSTATSIFSTLLIENDRDYVFVGCGDDGWSVYRSVDGGETFQGTELPRKPGNPVLQLDHRHDIIWFVLDGVLGMKGGTEWRTLPAPSGLGIRVSRILSKRDLAVFDGQAWYRYDIERGTWGPLDLPAQQPWQGTRLDDGRLLWSVAGRLMVGTGMSGQKRYIDSVYVQGEERHRPWIASGIATFGDHIVLVDSNGIVGRWDQDSIVVINHDTFTRIPGGRRNVSLGHQSLGGTDILTMTYHAEGPQRMIDIVVADIVHGKTIRTVSMSYPYPYENPLEASVLMLNDSTIIVNGHQGALTRIPAGSGPRSTMWSVEDEPAVRPKTAMLDGHVLDDGSLLAHTEHGRWLHRRPSAEATTIPFDNGYVMFRGSNHGLEMESLCARIPTGFSFMKVDGDSAMLAGIQGIRVSLDDMTQTVLRDSLTTYAYREPGGGRTFMGTYDVRWTSDKGRTWLASRTGLPDNNGGPLPCISGILRTQRGTMVLGLRGFGRRLMEGMEADSVPGGIYYSTDDGSSWLRSTGLGERSYIQNIAELANGDLIAVVSHVTIRIATIGVRPVLQDALMRDNALMHSTDGGRTWDRLFEAADSRPFAGIRGSVIRLTSGDIVVQVSDTEILRSTDAGTTWSAERNAPATLASVLAIDADASDRLYFFTDHGVFRQSTPTSVEDIAPQNVSMDVRLVDGVLHATFGVTDMTGTAIAIVDLQGRTMRSFTASRDEFSVPVTDLPPGLYVITASGWWGRASKSIVAVH</sequence>
<dbReference type="Gene3D" id="2.130.10.10">
    <property type="entry name" value="YVTN repeat-like/Quinoprotein amine dehydrogenase"/>
    <property type="match status" value="2"/>
</dbReference>
<organism evidence="2 3">
    <name type="scientific">Candidatus Kapaibacterium thiocyanatum</name>
    <dbReference type="NCBI Taxonomy" id="1895771"/>
    <lineage>
        <taxon>Bacteria</taxon>
        <taxon>Pseudomonadati</taxon>
        <taxon>Candidatus Kapaibacteriota</taxon>
        <taxon>Candidatus Kapaibacteriia</taxon>
        <taxon>Candidatus Kapaibacteriales</taxon>
        <taxon>Candidatus Kapaibacteriaceae</taxon>
        <taxon>Candidatus Kapaibacterium</taxon>
    </lineage>
</organism>
<feature type="chain" id="PRO_5011956892" description="Secretion system C-terminal sorting domain-containing protein" evidence="1">
    <location>
        <begin position="22"/>
        <end position="828"/>
    </location>
</feature>
<dbReference type="STRING" id="1895771.BGO89_01220"/>
<feature type="signal peptide" evidence="1">
    <location>
        <begin position="1"/>
        <end position="21"/>
    </location>
</feature>
<evidence type="ECO:0000256" key="1">
    <source>
        <dbReference type="SAM" id="SignalP"/>
    </source>
</evidence>
<dbReference type="InterPro" id="IPR052025">
    <property type="entry name" value="Xyloglucanase_GH74"/>
</dbReference>
<reference evidence="2 3" key="1">
    <citation type="submission" date="2016-09" db="EMBL/GenBank/DDBJ databases">
        <title>Genome-resolved meta-omics ties microbial dynamics to process performance in biotechnology for thiocyanate degradation.</title>
        <authorList>
            <person name="Kantor R.S."/>
            <person name="Huddy R.J."/>
            <person name="Iyer R."/>
            <person name="Thomas B.C."/>
            <person name="Brown C.T."/>
            <person name="Anantharaman K."/>
            <person name="Tringe S."/>
            <person name="Hettich R.L."/>
            <person name="Harrison S.T."/>
            <person name="Banfield J.F."/>
        </authorList>
    </citation>
    <scope>NUCLEOTIDE SEQUENCE [LARGE SCALE GENOMIC DNA]</scope>
    <source>
        <strain evidence="2">59-99</strain>
    </source>
</reference>
<keyword evidence="1" id="KW-0732">Signal</keyword>
<dbReference type="InterPro" id="IPR036278">
    <property type="entry name" value="Sialidase_sf"/>
</dbReference>
<name>A0A1M3L6M9_9BACT</name>
<dbReference type="AlphaFoldDB" id="A0A1M3L6M9"/>
<evidence type="ECO:0000313" key="2">
    <source>
        <dbReference type="EMBL" id="OJX61232.1"/>
    </source>
</evidence>
<dbReference type="CDD" id="cd15482">
    <property type="entry name" value="Sialidase_non-viral"/>
    <property type="match status" value="1"/>
</dbReference>
<dbReference type="Proteomes" id="UP000184233">
    <property type="component" value="Unassembled WGS sequence"/>
</dbReference>
<gene>
    <name evidence="2" type="ORF">BGO89_01220</name>
</gene>
<protein>
    <recommendedName>
        <fullName evidence="4">Secretion system C-terminal sorting domain-containing protein</fullName>
    </recommendedName>
</protein>
<dbReference type="GO" id="GO:0010411">
    <property type="term" value="P:xyloglucan metabolic process"/>
    <property type="evidence" value="ECO:0007669"/>
    <property type="project" value="TreeGrafter"/>
</dbReference>
<comment type="caution">
    <text evidence="2">The sequence shown here is derived from an EMBL/GenBank/DDBJ whole genome shotgun (WGS) entry which is preliminary data.</text>
</comment>
<evidence type="ECO:0000313" key="3">
    <source>
        <dbReference type="Proteomes" id="UP000184233"/>
    </source>
</evidence>
<accession>A0A1M3L6M9</accession>
<proteinExistence type="predicted"/>
<dbReference type="PANTHER" id="PTHR43739:SF5">
    <property type="entry name" value="EXO-ALPHA-SIALIDASE"/>
    <property type="match status" value="1"/>
</dbReference>